<dbReference type="InterPro" id="IPR010982">
    <property type="entry name" value="Lambda_DNA-bd_dom_sf"/>
</dbReference>
<feature type="domain" description="HTH cro/C1-type" evidence="1">
    <location>
        <begin position="8"/>
        <end position="61"/>
    </location>
</feature>
<dbReference type="CDD" id="cd00093">
    <property type="entry name" value="HTH_XRE"/>
    <property type="match status" value="1"/>
</dbReference>
<dbReference type="Gene3D" id="1.10.260.40">
    <property type="entry name" value="lambda repressor-like DNA-binding domains"/>
    <property type="match status" value="1"/>
</dbReference>
<dbReference type="RefSeq" id="WP_184403470.1">
    <property type="nucleotide sequence ID" value="NZ_JACHHJ010000001.1"/>
</dbReference>
<keyword evidence="3" id="KW-1185">Reference proteome</keyword>
<organism evidence="2 3">
    <name type="scientific">Geomicrobium halophilum</name>
    <dbReference type="NCBI Taxonomy" id="549000"/>
    <lineage>
        <taxon>Bacteria</taxon>
        <taxon>Bacillati</taxon>
        <taxon>Bacillota</taxon>
        <taxon>Bacilli</taxon>
        <taxon>Bacillales</taxon>
        <taxon>Geomicrobium</taxon>
    </lineage>
</organism>
<dbReference type="AlphaFoldDB" id="A0A841PP84"/>
<dbReference type="EMBL" id="JACHHJ010000001">
    <property type="protein sequence ID" value="MBB6449614.1"/>
    <property type="molecule type" value="Genomic_DNA"/>
</dbReference>
<gene>
    <name evidence="2" type="ORF">HNR44_001563</name>
</gene>
<proteinExistence type="predicted"/>
<dbReference type="GO" id="GO:0003677">
    <property type="term" value="F:DNA binding"/>
    <property type="evidence" value="ECO:0007669"/>
    <property type="project" value="InterPro"/>
</dbReference>
<protein>
    <submittedName>
        <fullName evidence="2">Putative transcriptional regulator</fullName>
    </submittedName>
</protein>
<name>A0A841PP84_9BACL</name>
<evidence type="ECO:0000313" key="3">
    <source>
        <dbReference type="Proteomes" id="UP000568839"/>
    </source>
</evidence>
<sequence length="69" mass="7784">MIVCTLGKIMKERGLTNRDVVELTGVSRNTVKGFQTDSSRRIDFDTMYNLCVGLNVEPGDLFEIQTNNE</sequence>
<dbReference type="PROSITE" id="PS50943">
    <property type="entry name" value="HTH_CROC1"/>
    <property type="match status" value="1"/>
</dbReference>
<dbReference type="Pfam" id="PF13443">
    <property type="entry name" value="HTH_26"/>
    <property type="match status" value="1"/>
</dbReference>
<dbReference type="InterPro" id="IPR001387">
    <property type="entry name" value="Cro/C1-type_HTH"/>
</dbReference>
<accession>A0A841PP84</accession>
<evidence type="ECO:0000259" key="1">
    <source>
        <dbReference type="PROSITE" id="PS50943"/>
    </source>
</evidence>
<reference evidence="2 3" key="1">
    <citation type="submission" date="2020-08" db="EMBL/GenBank/DDBJ databases">
        <title>Genomic Encyclopedia of Type Strains, Phase IV (KMG-IV): sequencing the most valuable type-strain genomes for metagenomic binning, comparative biology and taxonomic classification.</title>
        <authorList>
            <person name="Goeker M."/>
        </authorList>
    </citation>
    <scope>NUCLEOTIDE SEQUENCE [LARGE SCALE GENOMIC DNA]</scope>
    <source>
        <strain evidence="2 3">DSM 21769</strain>
    </source>
</reference>
<evidence type="ECO:0000313" key="2">
    <source>
        <dbReference type="EMBL" id="MBB6449614.1"/>
    </source>
</evidence>
<comment type="caution">
    <text evidence="2">The sequence shown here is derived from an EMBL/GenBank/DDBJ whole genome shotgun (WGS) entry which is preliminary data.</text>
</comment>
<dbReference type="SUPFAM" id="SSF47413">
    <property type="entry name" value="lambda repressor-like DNA-binding domains"/>
    <property type="match status" value="1"/>
</dbReference>
<dbReference type="Proteomes" id="UP000568839">
    <property type="component" value="Unassembled WGS sequence"/>
</dbReference>